<dbReference type="PANTHER" id="PTHR43568">
    <property type="entry name" value="P PROTEIN"/>
    <property type="match status" value="1"/>
</dbReference>
<gene>
    <name evidence="1" type="ORF">J1605_014159</name>
</gene>
<dbReference type="PANTHER" id="PTHR43568:SF1">
    <property type="entry name" value="P PROTEIN"/>
    <property type="match status" value="1"/>
</dbReference>
<dbReference type="GO" id="GO:0033162">
    <property type="term" value="C:melanosome membrane"/>
    <property type="evidence" value="ECO:0007669"/>
    <property type="project" value="TreeGrafter"/>
</dbReference>
<accession>A0AB34GD04</accession>
<organism evidence="1 2">
    <name type="scientific">Eschrichtius robustus</name>
    <name type="common">California gray whale</name>
    <name type="synonym">Eschrichtius gibbosus</name>
    <dbReference type="NCBI Taxonomy" id="9764"/>
    <lineage>
        <taxon>Eukaryota</taxon>
        <taxon>Metazoa</taxon>
        <taxon>Chordata</taxon>
        <taxon>Craniata</taxon>
        <taxon>Vertebrata</taxon>
        <taxon>Euteleostomi</taxon>
        <taxon>Mammalia</taxon>
        <taxon>Eutheria</taxon>
        <taxon>Laurasiatheria</taxon>
        <taxon>Artiodactyla</taxon>
        <taxon>Whippomorpha</taxon>
        <taxon>Cetacea</taxon>
        <taxon>Mysticeti</taxon>
        <taxon>Eschrichtiidae</taxon>
        <taxon>Eschrichtius</taxon>
    </lineage>
</organism>
<proteinExistence type="predicted"/>
<name>A0AB34GD04_ESCRO</name>
<dbReference type="Proteomes" id="UP001159641">
    <property type="component" value="Unassembled WGS sequence"/>
</dbReference>
<reference evidence="1 2" key="1">
    <citation type="submission" date="2022-11" db="EMBL/GenBank/DDBJ databases">
        <title>Whole genome sequence of Eschrichtius robustus ER-17-0199.</title>
        <authorList>
            <person name="Bruniche-Olsen A."/>
            <person name="Black A.N."/>
            <person name="Fields C.J."/>
            <person name="Walden K."/>
            <person name="Dewoody J.A."/>
        </authorList>
    </citation>
    <scope>NUCLEOTIDE SEQUENCE [LARGE SCALE GENOMIC DNA]</scope>
    <source>
        <strain evidence="1">ER-17-0199</strain>
        <tissue evidence="1">Blubber</tissue>
    </source>
</reference>
<comment type="caution">
    <text evidence="1">The sequence shown here is derived from an EMBL/GenBank/DDBJ whole genome shotgun (WGS) entry which is preliminary data.</text>
</comment>
<sequence length="106" mass="12238">MKPRLSFPAELKHEIHVWRLTAQRISPASREETAVRGLLLGKVLALERLLARRLHSFHRQISQEDKNWETNIQELQRKGQFFGPIGSLLMSTYLPSAFSGVREPFS</sequence>
<dbReference type="GO" id="GO:0030318">
    <property type="term" value="P:melanocyte differentiation"/>
    <property type="evidence" value="ECO:0007669"/>
    <property type="project" value="TreeGrafter"/>
</dbReference>
<keyword evidence="2" id="KW-1185">Reference proteome</keyword>
<evidence type="ECO:0000313" key="2">
    <source>
        <dbReference type="Proteomes" id="UP001159641"/>
    </source>
</evidence>
<protein>
    <submittedName>
        <fullName evidence="1">Uncharacterized protein</fullName>
    </submittedName>
</protein>
<dbReference type="GO" id="GO:0042438">
    <property type="term" value="P:melanin biosynthetic process"/>
    <property type="evidence" value="ECO:0007669"/>
    <property type="project" value="TreeGrafter"/>
</dbReference>
<evidence type="ECO:0000313" key="1">
    <source>
        <dbReference type="EMBL" id="KAJ8777806.1"/>
    </source>
</evidence>
<dbReference type="EMBL" id="JAIQCJ010002289">
    <property type="protein sequence ID" value="KAJ8777806.1"/>
    <property type="molecule type" value="Genomic_DNA"/>
</dbReference>
<dbReference type="AlphaFoldDB" id="A0AB34GD04"/>
<dbReference type="InterPro" id="IPR051475">
    <property type="entry name" value="Diverse_Ion_Transporter"/>
</dbReference>